<sequence length="207" mass="23222">MVGLDGSKTEKKAAKRSEYINNKSFSFCSLFNVVSTNEIQGSSKNNWKRRDMENRGPTIYIRGYAMEYDCISHTFEKFGRIVRINIDDHQKSAFVQFSSESEAEAAIKEMDGNVMNATQIHVSFARHQNSQSDGDGINSSGLSRRNKEKRASSSTQGSSFDSSTSEPPPVSVSLSAWTKATSKDTGTIDLELLKRRMVEYDEEDLFN</sequence>
<evidence type="ECO:0000259" key="13">
    <source>
        <dbReference type="PROSITE" id="PS50102"/>
    </source>
</evidence>
<proteinExistence type="inferred from homology"/>
<dbReference type="Proteomes" id="UP000095283">
    <property type="component" value="Unplaced"/>
</dbReference>
<evidence type="ECO:0000256" key="10">
    <source>
        <dbReference type="ARBA" id="ARBA00023242"/>
    </source>
</evidence>
<organism evidence="14 15">
    <name type="scientific">Heterorhabditis bacteriophora</name>
    <name type="common">Entomopathogenic nematode worm</name>
    <dbReference type="NCBI Taxonomy" id="37862"/>
    <lineage>
        <taxon>Eukaryota</taxon>
        <taxon>Metazoa</taxon>
        <taxon>Ecdysozoa</taxon>
        <taxon>Nematoda</taxon>
        <taxon>Chromadorea</taxon>
        <taxon>Rhabditida</taxon>
        <taxon>Rhabditina</taxon>
        <taxon>Rhabditomorpha</taxon>
        <taxon>Strongyloidea</taxon>
        <taxon>Heterorhabditidae</taxon>
        <taxon>Heterorhabditis</taxon>
    </lineage>
</organism>
<feature type="compositionally biased region" description="Low complexity" evidence="12">
    <location>
        <begin position="152"/>
        <end position="175"/>
    </location>
</feature>
<dbReference type="SUPFAM" id="SSF54928">
    <property type="entry name" value="RNA-binding domain, RBD"/>
    <property type="match status" value="1"/>
</dbReference>
<dbReference type="GO" id="GO:0034244">
    <property type="term" value="P:negative regulation of transcription elongation by RNA polymerase II"/>
    <property type="evidence" value="ECO:0007669"/>
    <property type="project" value="TreeGrafter"/>
</dbReference>
<name>A0A1I7WJ79_HETBA</name>
<keyword evidence="5" id="KW-0158">Chromosome</keyword>
<evidence type="ECO:0000256" key="3">
    <source>
        <dbReference type="ARBA" id="ARBA00006120"/>
    </source>
</evidence>
<keyword evidence="6" id="KW-0678">Repressor</keyword>
<keyword evidence="8" id="KW-0805">Transcription regulation</keyword>
<evidence type="ECO:0000313" key="14">
    <source>
        <dbReference type="Proteomes" id="UP000095283"/>
    </source>
</evidence>
<dbReference type="InterPro" id="IPR000504">
    <property type="entry name" value="RRM_dom"/>
</dbReference>
<dbReference type="GO" id="GO:0005694">
    <property type="term" value="C:chromosome"/>
    <property type="evidence" value="ECO:0007669"/>
    <property type="project" value="UniProtKB-SubCell"/>
</dbReference>
<keyword evidence="7 11" id="KW-0694">RNA-binding</keyword>
<evidence type="ECO:0000256" key="5">
    <source>
        <dbReference type="ARBA" id="ARBA00022454"/>
    </source>
</evidence>
<comment type="similarity">
    <text evidence="3">Belongs to the RRM NELF-E family.</text>
</comment>
<dbReference type="Gene3D" id="3.30.70.330">
    <property type="match status" value="1"/>
</dbReference>
<evidence type="ECO:0000256" key="11">
    <source>
        <dbReference type="PROSITE-ProRule" id="PRU00176"/>
    </source>
</evidence>
<dbReference type="Pfam" id="PF00076">
    <property type="entry name" value="RRM_1"/>
    <property type="match status" value="1"/>
</dbReference>
<reference evidence="15" key="1">
    <citation type="submission" date="2016-11" db="UniProtKB">
        <authorList>
            <consortium name="WormBaseParasite"/>
        </authorList>
    </citation>
    <scope>IDENTIFICATION</scope>
</reference>
<protein>
    <recommendedName>
        <fullName evidence="4">Negative elongation factor E</fullName>
    </recommendedName>
</protein>
<evidence type="ECO:0000256" key="4">
    <source>
        <dbReference type="ARBA" id="ARBA00014464"/>
    </source>
</evidence>
<dbReference type="GO" id="GO:0003723">
    <property type="term" value="F:RNA binding"/>
    <property type="evidence" value="ECO:0007669"/>
    <property type="project" value="UniProtKB-UniRule"/>
</dbReference>
<keyword evidence="10" id="KW-0539">Nucleus</keyword>
<feature type="region of interest" description="Disordered" evidence="12">
    <location>
        <begin position="125"/>
        <end position="178"/>
    </location>
</feature>
<evidence type="ECO:0000256" key="8">
    <source>
        <dbReference type="ARBA" id="ARBA00023015"/>
    </source>
</evidence>
<dbReference type="SMART" id="SM00360">
    <property type="entry name" value="RRM"/>
    <property type="match status" value="1"/>
</dbReference>
<feature type="domain" description="RRM" evidence="13">
    <location>
        <begin position="57"/>
        <end position="127"/>
    </location>
</feature>
<dbReference type="PANTHER" id="PTHR17250">
    <property type="entry name" value="NEGATIVE ELONGATION FACTOR E"/>
    <property type="match status" value="1"/>
</dbReference>
<evidence type="ECO:0000256" key="9">
    <source>
        <dbReference type="ARBA" id="ARBA00023163"/>
    </source>
</evidence>
<dbReference type="InterPro" id="IPR012677">
    <property type="entry name" value="Nucleotide-bd_a/b_plait_sf"/>
</dbReference>
<dbReference type="InterPro" id="IPR033102">
    <property type="entry name" value="NELFE"/>
</dbReference>
<dbReference type="GO" id="GO:0032021">
    <property type="term" value="C:NELF complex"/>
    <property type="evidence" value="ECO:0007669"/>
    <property type="project" value="InterPro"/>
</dbReference>
<comment type="subcellular location">
    <subcellularLocation>
        <location evidence="2">Chromosome</location>
    </subcellularLocation>
    <subcellularLocation>
        <location evidence="1">Nucleus</location>
    </subcellularLocation>
</comment>
<feature type="compositionally biased region" description="Polar residues" evidence="12">
    <location>
        <begin position="125"/>
        <end position="143"/>
    </location>
</feature>
<dbReference type="WBParaSite" id="Hba_05024">
    <property type="protein sequence ID" value="Hba_05024"/>
    <property type="gene ID" value="Hba_05024"/>
</dbReference>
<dbReference type="PANTHER" id="PTHR17250:SF0">
    <property type="entry name" value="NEGATIVE ELONGATION FACTOR E"/>
    <property type="match status" value="1"/>
</dbReference>
<dbReference type="InterPro" id="IPR035979">
    <property type="entry name" value="RBD_domain_sf"/>
</dbReference>
<evidence type="ECO:0000313" key="15">
    <source>
        <dbReference type="WBParaSite" id="Hba_05024"/>
    </source>
</evidence>
<evidence type="ECO:0000256" key="7">
    <source>
        <dbReference type="ARBA" id="ARBA00022884"/>
    </source>
</evidence>
<accession>A0A1I7WJ79</accession>
<keyword evidence="9" id="KW-0804">Transcription</keyword>
<evidence type="ECO:0000256" key="2">
    <source>
        <dbReference type="ARBA" id="ARBA00004286"/>
    </source>
</evidence>
<keyword evidence="14" id="KW-1185">Reference proteome</keyword>
<evidence type="ECO:0000256" key="6">
    <source>
        <dbReference type="ARBA" id="ARBA00022491"/>
    </source>
</evidence>
<dbReference type="AlphaFoldDB" id="A0A1I7WJ79"/>
<dbReference type="PROSITE" id="PS50102">
    <property type="entry name" value="RRM"/>
    <property type="match status" value="1"/>
</dbReference>
<evidence type="ECO:0000256" key="1">
    <source>
        <dbReference type="ARBA" id="ARBA00004123"/>
    </source>
</evidence>
<evidence type="ECO:0000256" key="12">
    <source>
        <dbReference type="SAM" id="MobiDB-lite"/>
    </source>
</evidence>